<feature type="region of interest" description="Disordered" evidence="5">
    <location>
        <begin position="486"/>
        <end position="588"/>
    </location>
</feature>
<keyword evidence="4 6" id="KW-0472">Membrane</keyword>
<evidence type="ECO:0000256" key="1">
    <source>
        <dbReference type="ARBA" id="ARBA00004370"/>
    </source>
</evidence>
<evidence type="ECO:0000256" key="5">
    <source>
        <dbReference type="SAM" id="MobiDB-lite"/>
    </source>
</evidence>
<feature type="transmembrane region" description="Helical" evidence="6">
    <location>
        <begin position="43"/>
        <end position="66"/>
    </location>
</feature>
<protein>
    <submittedName>
        <fullName evidence="8">HemY protein</fullName>
    </submittedName>
</protein>
<comment type="subcellular location">
    <subcellularLocation>
        <location evidence="1">Membrane</location>
    </subcellularLocation>
</comment>
<evidence type="ECO:0000259" key="7">
    <source>
        <dbReference type="Pfam" id="PF07219"/>
    </source>
</evidence>
<keyword evidence="3 6" id="KW-1133">Transmembrane helix</keyword>
<keyword evidence="2 6" id="KW-0812">Transmembrane</keyword>
<dbReference type="AlphaFoldDB" id="A0A1H8X7H4"/>
<keyword evidence="9" id="KW-1185">Reference proteome</keyword>
<dbReference type="InterPro" id="IPR011990">
    <property type="entry name" value="TPR-like_helical_dom_sf"/>
</dbReference>
<dbReference type="InterPro" id="IPR010817">
    <property type="entry name" value="HemY_N"/>
</dbReference>
<name>A0A1H8X7H4_9BRAD</name>
<dbReference type="GO" id="GO:0016020">
    <property type="term" value="C:membrane"/>
    <property type="evidence" value="ECO:0007669"/>
    <property type="project" value="UniProtKB-SubCell"/>
</dbReference>
<dbReference type="PIRSF" id="PIRSF031802">
    <property type="entry name" value="UCP031802"/>
    <property type="match status" value="1"/>
</dbReference>
<feature type="compositionally biased region" description="Basic and acidic residues" evidence="5">
    <location>
        <begin position="492"/>
        <end position="501"/>
    </location>
</feature>
<dbReference type="Gene3D" id="1.25.40.10">
    <property type="entry name" value="Tetratricopeptide repeat domain"/>
    <property type="match status" value="1"/>
</dbReference>
<gene>
    <name evidence="8" type="ORF">SAMN05444123_11732</name>
</gene>
<proteinExistence type="predicted"/>
<dbReference type="InterPro" id="IPR016982">
    <property type="entry name" value="Mms48"/>
</dbReference>
<dbReference type="OrthoDB" id="9798343at2"/>
<dbReference type="SUPFAM" id="SSF48452">
    <property type="entry name" value="TPR-like"/>
    <property type="match status" value="1"/>
</dbReference>
<organism evidence="8 9">
    <name type="scientific">Rhodopseudomonas pseudopalustris</name>
    <dbReference type="NCBI Taxonomy" id="1513892"/>
    <lineage>
        <taxon>Bacteria</taxon>
        <taxon>Pseudomonadati</taxon>
        <taxon>Pseudomonadota</taxon>
        <taxon>Alphaproteobacteria</taxon>
        <taxon>Hyphomicrobiales</taxon>
        <taxon>Nitrobacteraceae</taxon>
        <taxon>Rhodopseudomonas</taxon>
    </lineage>
</organism>
<dbReference type="Pfam" id="PF07219">
    <property type="entry name" value="HemY_N"/>
    <property type="match status" value="1"/>
</dbReference>
<evidence type="ECO:0000313" key="8">
    <source>
        <dbReference type="EMBL" id="SEP35865.1"/>
    </source>
</evidence>
<evidence type="ECO:0000313" key="9">
    <source>
        <dbReference type="Proteomes" id="UP000199615"/>
    </source>
</evidence>
<dbReference type="EMBL" id="FODT01000017">
    <property type="protein sequence ID" value="SEP35865.1"/>
    <property type="molecule type" value="Genomic_DNA"/>
</dbReference>
<evidence type="ECO:0000256" key="4">
    <source>
        <dbReference type="ARBA" id="ARBA00023136"/>
    </source>
</evidence>
<evidence type="ECO:0000256" key="3">
    <source>
        <dbReference type="ARBA" id="ARBA00022989"/>
    </source>
</evidence>
<evidence type="ECO:0000256" key="6">
    <source>
        <dbReference type="SAM" id="Phobius"/>
    </source>
</evidence>
<dbReference type="RefSeq" id="WP_092686255.1">
    <property type="nucleotide sequence ID" value="NZ_FODT01000017.1"/>
</dbReference>
<feature type="domain" description="HemY N-terminal" evidence="7">
    <location>
        <begin position="26"/>
        <end position="132"/>
    </location>
</feature>
<accession>A0A1H8X7H4</accession>
<dbReference type="Proteomes" id="UP000199615">
    <property type="component" value="Unassembled WGS sequence"/>
</dbReference>
<reference evidence="9" key="1">
    <citation type="submission" date="2016-10" db="EMBL/GenBank/DDBJ databases">
        <authorList>
            <person name="Varghese N."/>
            <person name="Submissions S."/>
        </authorList>
    </citation>
    <scope>NUCLEOTIDE SEQUENCE [LARGE SCALE GENOMIC DNA]</scope>
    <source>
        <strain evidence="9">DSM 123</strain>
    </source>
</reference>
<sequence>MLRIILFLVIIALAAAGAAWVAEQPGDVVLSWNDWRAEMRLPVFVLGLGAAIVSIVLAWAIITGLWRAPSRMKRGRFERRSGRARHAITQGLLAVGHGDAAAARNHASAARRHAPHDPLALLLQAQSAQLEGDRDGARRAFLAMAGRDDTKSLGMRGLYIEAQRADDPYGALAIAEEALRLQPNSTWASQAVLGFRCARADWSGALDILETNLSSGLVDKKVFRRQRAVLLTARAIDLEDSDESLARDSALEANKLAPTLIPAAVLAAKCLAETHQVRRAMKVIEAAWQAQPHPDLAAAYANIKPGDPANIRLARVQNLIAKNPADFESALAIARAGIDAGEFARARRALQPFIDNPTQRVAMLMAEIEHGERGDTAKARAWTLRAVRALPDAMWTADGYISDHWRPVSPVTGRLDAFQWQVPIAALPARKAVVIEDNPFHDALIASSATEALPAANAHDPVTVTIESVVETTVVAPKQAEATVVTVEPEAAADKPKDQKGSSRGGATKDAGKSAPEAPVAASETVIAMPSTPLFHRRPSQATPPVIPIVRAPDDPGVDEEAAPGDFTEQSAAPAGQTGNWRGYRPPR</sequence>
<evidence type="ECO:0000256" key="2">
    <source>
        <dbReference type="ARBA" id="ARBA00022692"/>
    </source>
</evidence>